<accession>A0A3B1CSC6</accession>
<organism evidence="1">
    <name type="scientific">hydrothermal vent metagenome</name>
    <dbReference type="NCBI Taxonomy" id="652676"/>
    <lineage>
        <taxon>unclassified sequences</taxon>
        <taxon>metagenomes</taxon>
        <taxon>ecological metagenomes</taxon>
    </lineage>
</organism>
<gene>
    <name evidence="1" type="ORF">MNBD_NITROSPINAE05-37</name>
</gene>
<name>A0A3B1CSC6_9ZZZZ</name>
<dbReference type="AlphaFoldDB" id="A0A3B1CSC6"/>
<protein>
    <submittedName>
        <fullName evidence="1">Uncharacterized protein</fullName>
    </submittedName>
</protein>
<evidence type="ECO:0000313" key="1">
    <source>
        <dbReference type="EMBL" id="VAX32899.1"/>
    </source>
</evidence>
<reference evidence="1" key="1">
    <citation type="submission" date="2018-06" db="EMBL/GenBank/DDBJ databases">
        <authorList>
            <person name="Zhirakovskaya E."/>
        </authorList>
    </citation>
    <scope>NUCLEOTIDE SEQUENCE</scope>
</reference>
<proteinExistence type="predicted"/>
<dbReference type="EMBL" id="UOGG01000227">
    <property type="protein sequence ID" value="VAX32899.1"/>
    <property type="molecule type" value="Genomic_DNA"/>
</dbReference>
<sequence length="148" mass="16947">MKLNPMPTPKKIGTQKVPSSVMPGQRLLCEVRVIALENGETVKRGCGQIGLMPGEVGWSCFYCGNYIFRTAPSLYDLWFHFKLGREYWRAMSLGGENFINGVPVAGLPDSLPRRLWADLTETQPPKWFKYFITYDEQQFEQYLETASL</sequence>